<name>Q1L5Y2_NITHY</name>
<gene>
    <name evidence="9" type="primary">RPD1</name>
</gene>
<evidence type="ECO:0000256" key="2">
    <source>
        <dbReference type="ARBA" id="ARBA00022478"/>
    </source>
</evidence>
<dbReference type="Pfam" id="PF04983">
    <property type="entry name" value="RNA_pol_Rpb1_3"/>
    <property type="match status" value="1"/>
</dbReference>
<dbReference type="GO" id="GO:0000428">
    <property type="term" value="C:DNA-directed RNA polymerase complex"/>
    <property type="evidence" value="ECO:0007669"/>
    <property type="project" value="UniProtKB-KW"/>
</dbReference>
<dbReference type="AlphaFoldDB" id="Q1L5Y2"/>
<feature type="non-terminal residue" evidence="9">
    <location>
        <position position="1"/>
    </location>
</feature>
<evidence type="ECO:0000313" key="9">
    <source>
        <dbReference type="EMBL" id="AAY89354.1"/>
    </source>
</evidence>
<dbReference type="PANTHER" id="PTHR19376:SF32">
    <property type="entry name" value="DNA-DIRECTED RNA POLYMERASE III SUBUNIT RPC1"/>
    <property type="match status" value="1"/>
</dbReference>
<sequence>PYNADFDGDEMNLSVPTSLEAQAEARKLLLVQKQVVSSQDAQAIISLQQDSLLAAHCLTADYVFFERDEASQLAMRVDTFGPHIDNDTILLLPEPAILNWPSQSAKGGSGKLGGLWTGKQLFGP</sequence>
<feature type="non-terminal residue" evidence="9">
    <location>
        <position position="124"/>
    </location>
</feature>
<evidence type="ECO:0000259" key="7">
    <source>
        <dbReference type="Pfam" id="PF00623"/>
    </source>
</evidence>
<evidence type="ECO:0000256" key="4">
    <source>
        <dbReference type="ARBA" id="ARBA00022695"/>
    </source>
</evidence>
<proteinExistence type="evidence at transcript level"/>
<dbReference type="Gene3D" id="1.10.274.100">
    <property type="entry name" value="RNA polymerase Rpb1, domain 3"/>
    <property type="match status" value="1"/>
</dbReference>
<keyword evidence="5" id="KW-0804">Transcription</keyword>
<dbReference type="EMBL" id="DQ020648">
    <property type="protein sequence ID" value="AAY89354.1"/>
    <property type="molecule type" value="mRNA"/>
</dbReference>
<dbReference type="PANTHER" id="PTHR19376">
    <property type="entry name" value="DNA-DIRECTED RNA POLYMERASE"/>
    <property type="match status" value="1"/>
</dbReference>
<dbReference type="GO" id="GO:0006351">
    <property type="term" value="P:DNA-templated transcription"/>
    <property type="evidence" value="ECO:0007669"/>
    <property type="project" value="InterPro"/>
</dbReference>
<dbReference type="InterPro" id="IPR007066">
    <property type="entry name" value="RNA_pol_Rpb1_3"/>
</dbReference>
<feature type="domain" description="RNA polymerase alpha subunit" evidence="7">
    <location>
        <begin position="1"/>
        <end position="31"/>
    </location>
</feature>
<evidence type="ECO:0000256" key="1">
    <source>
        <dbReference type="ARBA" id="ARBA00012418"/>
    </source>
</evidence>
<evidence type="ECO:0000256" key="3">
    <source>
        <dbReference type="ARBA" id="ARBA00022679"/>
    </source>
</evidence>
<dbReference type="InterPro" id="IPR000722">
    <property type="entry name" value="RNA_pol_asu"/>
</dbReference>
<keyword evidence="3" id="KW-0808">Transferase</keyword>
<reference evidence="9" key="1">
    <citation type="journal article" date="2007" name="J. Mol. Evol.">
        <title>A multistep process gave rise to RNA polymerase IV of land plants.</title>
        <authorList>
            <person name="Luo J."/>
            <person name="Hall B.D."/>
        </authorList>
    </citation>
    <scope>NUCLEOTIDE SEQUENCE</scope>
</reference>
<dbReference type="InterPro" id="IPR045867">
    <property type="entry name" value="DNA-dir_RpoC_beta_prime"/>
</dbReference>
<protein>
    <recommendedName>
        <fullName evidence="1">DNA-directed RNA polymerase</fullName>
        <ecNumber evidence="1">2.7.7.6</ecNumber>
    </recommendedName>
</protein>
<dbReference type="GO" id="GO:0003677">
    <property type="term" value="F:DNA binding"/>
    <property type="evidence" value="ECO:0007669"/>
    <property type="project" value="InterPro"/>
</dbReference>
<feature type="domain" description="RNA polymerase Rpb1" evidence="8">
    <location>
        <begin position="34"/>
        <end position="123"/>
    </location>
</feature>
<dbReference type="Gene3D" id="2.40.40.20">
    <property type="match status" value="1"/>
</dbReference>
<comment type="catalytic activity">
    <reaction evidence="6">
        <text>RNA(n) + a ribonucleoside 5'-triphosphate = RNA(n+1) + diphosphate</text>
        <dbReference type="Rhea" id="RHEA:21248"/>
        <dbReference type="Rhea" id="RHEA-COMP:14527"/>
        <dbReference type="Rhea" id="RHEA-COMP:17342"/>
        <dbReference type="ChEBI" id="CHEBI:33019"/>
        <dbReference type="ChEBI" id="CHEBI:61557"/>
        <dbReference type="ChEBI" id="CHEBI:140395"/>
        <dbReference type="EC" id="2.7.7.6"/>
    </reaction>
</comment>
<keyword evidence="2" id="KW-0240">DNA-directed RNA polymerase</keyword>
<evidence type="ECO:0000256" key="5">
    <source>
        <dbReference type="ARBA" id="ARBA00023163"/>
    </source>
</evidence>
<organism evidence="9">
    <name type="scientific">Nitella hyalina</name>
    <name type="common">Many-branched stonewort</name>
    <dbReference type="NCBI Taxonomy" id="181804"/>
    <lineage>
        <taxon>Eukaryota</taxon>
        <taxon>Viridiplantae</taxon>
        <taxon>Streptophyta</taxon>
        <taxon>Charophyceae</taxon>
        <taxon>Charales</taxon>
        <taxon>Characeae</taxon>
        <taxon>Nitella</taxon>
    </lineage>
</organism>
<keyword evidence="4" id="KW-0548">Nucleotidyltransferase</keyword>
<evidence type="ECO:0000256" key="6">
    <source>
        <dbReference type="ARBA" id="ARBA00048552"/>
    </source>
</evidence>
<accession>Q1L5Y2</accession>
<dbReference type="InterPro" id="IPR042102">
    <property type="entry name" value="RNA_pol_Rpb1_3_sf"/>
</dbReference>
<evidence type="ECO:0000259" key="8">
    <source>
        <dbReference type="Pfam" id="PF04983"/>
    </source>
</evidence>
<dbReference type="Pfam" id="PF00623">
    <property type="entry name" value="RNA_pol_Rpb1_2"/>
    <property type="match status" value="1"/>
</dbReference>
<dbReference type="EC" id="2.7.7.6" evidence="1"/>
<dbReference type="SUPFAM" id="SSF64484">
    <property type="entry name" value="beta and beta-prime subunits of DNA dependent RNA-polymerase"/>
    <property type="match status" value="1"/>
</dbReference>
<dbReference type="GO" id="GO:0003899">
    <property type="term" value="F:DNA-directed RNA polymerase activity"/>
    <property type="evidence" value="ECO:0007669"/>
    <property type="project" value="UniProtKB-EC"/>
</dbReference>